<evidence type="ECO:0000313" key="2">
    <source>
        <dbReference type="EMBL" id="EDS16678.1"/>
    </source>
</evidence>
<evidence type="ECO:0000313" key="3">
    <source>
        <dbReference type="Proteomes" id="UP000004713"/>
    </source>
</evidence>
<feature type="chain" id="PRO_5002751016" description="Right handed beta helix domain-containing protein" evidence="1">
    <location>
        <begin position="26"/>
        <end position="482"/>
    </location>
</feature>
<reference evidence="2 3" key="1">
    <citation type="submission" date="2007-11" db="EMBL/GenBank/DDBJ databases">
        <title>Draft genome sequence of Bacteroides stercoris(ATCC 43183).</title>
        <authorList>
            <person name="Sudarsanam P."/>
            <person name="Ley R."/>
            <person name="Guruge J."/>
            <person name="Turnbaugh P.J."/>
            <person name="Mahowald M."/>
            <person name="Liep D."/>
            <person name="Gordon J."/>
        </authorList>
    </citation>
    <scope>NUCLEOTIDE SEQUENCE [LARGE SCALE GENOMIC DNA]</scope>
    <source>
        <strain evidence="2 3">ATCC 43183</strain>
    </source>
</reference>
<sequence>MKRMIYILSHLAILTCALIMNQACQEDYEMVDPPLVTGTDDLDEEILMPEDLECYYVTPSGKGLLDGSSWDNAMSTELLRNLLNASSNTDITIQNAERLDGKYIYLAAGEYELVKNDAGINVDYTGCKNPVEIYIEGGYDPQSAGTDLSKRDTKRFVTSLIRKTDSHANKTINSVFQLGNQTSLHFNGCVFDGKYNKEENGTVRAFYPNGTNTSLYLTDCTIKNFNVKKAATTRGGALFINKGNVYIDNVEIHNNIAGDRGGAIILANGSCQLFMNACTLHENSVKTQWSTAIHTGGKAIMCMNNTTIWGAAGNNDRNIVVNGDGYFLLANSTIIGNENNNYGVLRSPSYPAVLVNSLFCKGKGTRTIYLDKSPYLSKGYNVYQAADKNWGATEKDTDYSDINMPDPTLTDGVYQWNVSDGKIKHFATEQEVIKVVKEFKVEDNPIGMQFLEWCGEAAFGKDGRGQIRNKEKMQAGAYDAGL</sequence>
<protein>
    <recommendedName>
        <fullName evidence="4">Right handed beta helix domain-containing protein</fullName>
    </recommendedName>
</protein>
<dbReference type="HOGENOM" id="CLU_577041_0_0_10"/>
<evidence type="ECO:0008006" key="4">
    <source>
        <dbReference type="Google" id="ProtNLM"/>
    </source>
</evidence>
<organism evidence="2 3">
    <name type="scientific">Bacteroides stercoris ATCC 43183</name>
    <dbReference type="NCBI Taxonomy" id="449673"/>
    <lineage>
        <taxon>Bacteria</taxon>
        <taxon>Pseudomonadati</taxon>
        <taxon>Bacteroidota</taxon>
        <taxon>Bacteroidia</taxon>
        <taxon>Bacteroidales</taxon>
        <taxon>Bacteroidaceae</taxon>
        <taxon>Bacteroides</taxon>
    </lineage>
</organism>
<dbReference type="EMBL" id="ABFZ02000014">
    <property type="protein sequence ID" value="EDS16678.1"/>
    <property type="molecule type" value="Genomic_DNA"/>
</dbReference>
<comment type="caution">
    <text evidence="2">The sequence shown here is derived from an EMBL/GenBank/DDBJ whole genome shotgun (WGS) entry which is preliminary data.</text>
</comment>
<proteinExistence type="predicted"/>
<dbReference type="InterPro" id="IPR011050">
    <property type="entry name" value="Pectin_lyase_fold/virulence"/>
</dbReference>
<name>B0NLM4_BACSE</name>
<keyword evidence="1" id="KW-0732">Signal</keyword>
<dbReference type="Proteomes" id="UP000004713">
    <property type="component" value="Unassembled WGS sequence"/>
</dbReference>
<feature type="signal peptide" evidence="1">
    <location>
        <begin position="1"/>
        <end position="25"/>
    </location>
</feature>
<dbReference type="SUPFAM" id="SSF51126">
    <property type="entry name" value="Pectin lyase-like"/>
    <property type="match status" value="1"/>
</dbReference>
<dbReference type="RefSeq" id="WP_005652787.1">
    <property type="nucleotide sequence ID" value="NZ_CP102262.1"/>
</dbReference>
<evidence type="ECO:0000256" key="1">
    <source>
        <dbReference type="SAM" id="SignalP"/>
    </source>
</evidence>
<dbReference type="AlphaFoldDB" id="B0NLM4"/>
<reference evidence="2 3" key="2">
    <citation type="submission" date="2007-11" db="EMBL/GenBank/DDBJ databases">
        <authorList>
            <person name="Fulton L."/>
            <person name="Clifton S."/>
            <person name="Fulton B."/>
            <person name="Xu J."/>
            <person name="Minx P."/>
            <person name="Pepin K.H."/>
            <person name="Johnson M."/>
            <person name="Thiruvilangam P."/>
            <person name="Bhonagiri V."/>
            <person name="Nash W.E."/>
            <person name="Mardis E.R."/>
            <person name="Wilson R.K."/>
        </authorList>
    </citation>
    <scope>NUCLEOTIDE SEQUENCE [LARGE SCALE GENOMIC DNA]</scope>
    <source>
        <strain evidence="2 3">ATCC 43183</strain>
    </source>
</reference>
<dbReference type="GeneID" id="31796174"/>
<gene>
    <name evidence="2" type="ORF">BACSTE_00353</name>
</gene>
<accession>B0NLM4</accession>